<evidence type="ECO:0000313" key="3">
    <source>
        <dbReference type="Proteomes" id="UP000263418"/>
    </source>
</evidence>
<protein>
    <submittedName>
        <fullName evidence="2">Uncharacterized protein</fullName>
    </submittedName>
</protein>
<proteinExistence type="predicted"/>
<sequence>MNKQAKVILWSLFVVLLMPILAYIYKFGLGLWDKPDEWSDLGGYVGGIYAPILSIVTLVVISIQIFIQHQQYQHSLIQHQEEQIKEYLTALEQALDVEVGEISSRDFLVSLCRDVSKDTIKLIPAELVMDFNQCNHRLYSMWCEVMKCLAVLENISNQNVYNKVVFASNKNKVIAYLNPQTCRMLDRFHFIFLCKCEEINVHIDTQGLKYYYSDLRNGG</sequence>
<accession>A0AAN1PN96</accession>
<evidence type="ECO:0000313" key="2">
    <source>
        <dbReference type="EMBL" id="AXX59630.1"/>
    </source>
</evidence>
<organism evidence="2 3">
    <name type="scientific">Vibrio vulnificus</name>
    <dbReference type="NCBI Taxonomy" id="672"/>
    <lineage>
        <taxon>Bacteria</taxon>
        <taxon>Pseudomonadati</taxon>
        <taxon>Pseudomonadota</taxon>
        <taxon>Gammaproteobacteria</taxon>
        <taxon>Vibrionales</taxon>
        <taxon>Vibrionaceae</taxon>
        <taxon>Vibrio</taxon>
    </lineage>
</organism>
<keyword evidence="1" id="KW-1133">Transmembrane helix</keyword>
<feature type="transmembrane region" description="Helical" evidence="1">
    <location>
        <begin position="7"/>
        <end position="28"/>
    </location>
</feature>
<reference evidence="2 3" key="1">
    <citation type="submission" date="2017-01" db="EMBL/GenBank/DDBJ databases">
        <title>Complete Genome Sequence of Vibrio vulnificus FORC_053.</title>
        <authorList>
            <consortium name="Food-borne Pathogen Omics Research Center"/>
            <person name="Chung H.Y."/>
            <person name="Na E.J."/>
            <person name="Song J.S."/>
            <person name="Kim H."/>
            <person name="Lee J.-H."/>
            <person name="Ryu S."/>
            <person name="Choi S.H."/>
        </authorList>
    </citation>
    <scope>NUCLEOTIDE SEQUENCE [LARGE SCALE GENOMIC DNA]</scope>
    <source>
        <strain evidence="2 3">FORC_053</strain>
    </source>
</reference>
<dbReference type="Proteomes" id="UP000263418">
    <property type="component" value="Chromosome 1"/>
</dbReference>
<evidence type="ECO:0000256" key="1">
    <source>
        <dbReference type="SAM" id="Phobius"/>
    </source>
</evidence>
<gene>
    <name evidence="2" type="ORF">FORC53_1291</name>
</gene>
<dbReference type="AlphaFoldDB" id="A0AAN1PN96"/>
<feature type="transmembrane region" description="Helical" evidence="1">
    <location>
        <begin position="48"/>
        <end position="67"/>
    </location>
</feature>
<dbReference type="EMBL" id="CP019290">
    <property type="protein sequence ID" value="AXX59630.1"/>
    <property type="molecule type" value="Genomic_DNA"/>
</dbReference>
<keyword evidence="1" id="KW-0472">Membrane</keyword>
<name>A0AAN1PN96_VIBVL</name>
<dbReference type="RefSeq" id="WP_033907388.1">
    <property type="nucleotide sequence ID" value="NZ_CP019290.1"/>
</dbReference>
<keyword evidence="1" id="KW-0812">Transmembrane</keyword>